<evidence type="ECO:0000313" key="9">
    <source>
        <dbReference type="Proteomes" id="UP001365128"/>
    </source>
</evidence>
<gene>
    <name evidence="8" type="ORF">IWX46DRAFT_640827</name>
</gene>
<dbReference type="InterPro" id="IPR013780">
    <property type="entry name" value="Glyco_hydro_b"/>
</dbReference>
<feature type="domain" description="Glycosyl hydrolase family 13 catalytic" evidence="7">
    <location>
        <begin position="15"/>
        <end position="405"/>
    </location>
</feature>
<dbReference type="PIRSF" id="PIRSF001021">
    <property type="entry name" value="Alph-amls_thrmst"/>
    <property type="match status" value="1"/>
</dbReference>
<comment type="cofactor">
    <cofactor evidence="1">
        <name>Ca(2+)</name>
        <dbReference type="ChEBI" id="CHEBI:29108"/>
    </cofactor>
</comment>
<protein>
    <submittedName>
        <fullName evidence="8">Alpha--amylase-like protein</fullName>
    </submittedName>
</protein>
<evidence type="ECO:0000256" key="1">
    <source>
        <dbReference type="ARBA" id="ARBA00001913"/>
    </source>
</evidence>
<evidence type="ECO:0000256" key="4">
    <source>
        <dbReference type="ARBA" id="ARBA00022801"/>
    </source>
</evidence>
<dbReference type="SUPFAM" id="SSF51011">
    <property type="entry name" value="Glycosyl hydrolase domain"/>
    <property type="match status" value="1"/>
</dbReference>
<dbReference type="InterPro" id="IPR017853">
    <property type="entry name" value="GH"/>
</dbReference>
<accession>A0ABR1MFN5</accession>
<keyword evidence="5" id="KW-0119">Carbohydrate metabolism</keyword>
<dbReference type="NCBIfam" id="NF006969">
    <property type="entry name" value="PRK09441.1-2"/>
    <property type="match status" value="1"/>
</dbReference>
<proteinExistence type="inferred from homology"/>
<dbReference type="Gene3D" id="2.40.30.140">
    <property type="match status" value="1"/>
</dbReference>
<dbReference type="SUPFAM" id="SSF51445">
    <property type="entry name" value="(Trans)glycosidases"/>
    <property type="match status" value="1"/>
</dbReference>
<evidence type="ECO:0000259" key="7">
    <source>
        <dbReference type="SMART" id="SM00642"/>
    </source>
</evidence>
<comment type="caution">
    <text evidence="8">The sequence shown here is derived from an EMBL/GenBank/DDBJ whole genome shotgun (WGS) entry which is preliminary data.</text>
</comment>
<keyword evidence="6" id="KW-0326">Glycosidase</keyword>
<dbReference type="Gene3D" id="3.20.20.80">
    <property type="entry name" value="Glycosidases"/>
    <property type="match status" value="1"/>
</dbReference>
<evidence type="ECO:0000256" key="6">
    <source>
        <dbReference type="ARBA" id="ARBA00023295"/>
    </source>
</evidence>
<dbReference type="CDD" id="cd11318">
    <property type="entry name" value="AmyAc_bac_fung_AmyA"/>
    <property type="match status" value="1"/>
</dbReference>
<keyword evidence="4" id="KW-0378">Hydrolase</keyword>
<evidence type="ECO:0000256" key="3">
    <source>
        <dbReference type="ARBA" id="ARBA00022723"/>
    </source>
</evidence>
<organism evidence="8 9">
    <name type="scientific">Phyllosticta citricarpa</name>
    <dbReference type="NCBI Taxonomy" id="55181"/>
    <lineage>
        <taxon>Eukaryota</taxon>
        <taxon>Fungi</taxon>
        <taxon>Dikarya</taxon>
        <taxon>Ascomycota</taxon>
        <taxon>Pezizomycotina</taxon>
        <taxon>Dothideomycetes</taxon>
        <taxon>Dothideomycetes incertae sedis</taxon>
        <taxon>Botryosphaeriales</taxon>
        <taxon>Phyllostictaceae</taxon>
        <taxon>Phyllosticta</taxon>
    </lineage>
</organism>
<name>A0ABR1MFN5_9PEZI</name>
<evidence type="ECO:0000313" key="8">
    <source>
        <dbReference type="EMBL" id="KAK7545884.1"/>
    </source>
</evidence>
<dbReference type="NCBIfam" id="NF006968">
    <property type="entry name" value="PRK09441.1-1"/>
    <property type="match status" value="1"/>
</dbReference>
<keyword evidence="9" id="KW-1185">Reference proteome</keyword>
<dbReference type="Gene3D" id="2.60.40.1180">
    <property type="entry name" value="Golgi alpha-mannosidase II"/>
    <property type="match status" value="1"/>
</dbReference>
<reference evidence="8 9" key="1">
    <citation type="submission" date="2024-04" db="EMBL/GenBank/DDBJ databases">
        <title>Phyllosticta paracitricarpa is synonymous to the EU quarantine fungus P. citricarpa based on phylogenomic analyses.</title>
        <authorList>
            <consortium name="Lawrence Berkeley National Laboratory"/>
            <person name="Van Ingen-Buijs V.A."/>
            <person name="Van Westerhoven A.C."/>
            <person name="Haridas S."/>
            <person name="Skiadas P."/>
            <person name="Martin F."/>
            <person name="Groenewald J.Z."/>
            <person name="Crous P.W."/>
            <person name="Seidl M.F."/>
        </authorList>
    </citation>
    <scope>NUCLEOTIDE SEQUENCE [LARGE SCALE GENOMIC DNA]</scope>
    <source>
        <strain evidence="8 9">CBS 122670</strain>
    </source>
</reference>
<dbReference type="InterPro" id="IPR013776">
    <property type="entry name" value="A-amylase_thermo"/>
</dbReference>
<dbReference type="PANTHER" id="PTHR43447">
    <property type="entry name" value="ALPHA-AMYLASE"/>
    <property type="match status" value="1"/>
</dbReference>
<sequence>MGDLGQDRKPTEENATLLQAFEWNVPADGKHWKRLTAALPSLKSIGITNMWIPPGCKGSSPNGNGYDIYDLYDLGEFDQKNSVPTKWGDLAQLREMCAKANEVGVGVYWDAVLNHKAAADNKEKCRAIEVDPNDRNREVSDAYEIEAWLGFDFPGRGDKYSSQKYHWYHFTGTDYNAANNKSAIYRICGDGKHWSDSVDKEQGNADYMMYADLDYAHQEVIDDVKRWGVWIVKELGLKGFRLDAVQHYSERFTNEWVANLVEQLGENSVFLVGEFWIGNVHTLTAWLEKMHHKFSLFDAPLLYNFSRASNSERADLRKIFDDSLVAVEPYNAVTCVTNHDTQPGQTVATPVSSFFKPLAYALILLRPNGYPCIFHGDLYGLLPGYSTDAEPPSCSGALPALIKARQLYAYGDCDDYWSDDANCVGWVRRGTWDRGDGGCAVVMSNAGASQKRMFVGEQWAGSVWTDVLGWARNGDQPARVEIGKDGFGEFTCGECSVSVWVRSDAQGREGFPVQFDTEIYSMA</sequence>
<evidence type="ECO:0000256" key="5">
    <source>
        <dbReference type="ARBA" id="ARBA00023277"/>
    </source>
</evidence>
<dbReference type="Pfam" id="PF00128">
    <property type="entry name" value="Alpha-amylase"/>
    <property type="match status" value="1"/>
</dbReference>
<dbReference type="EMBL" id="JBBPDW010000016">
    <property type="protein sequence ID" value="KAK7545884.1"/>
    <property type="molecule type" value="Genomic_DNA"/>
</dbReference>
<evidence type="ECO:0000256" key="2">
    <source>
        <dbReference type="ARBA" id="ARBA00008061"/>
    </source>
</evidence>
<keyword evidence="3" id="KW-0479">Metal-binding</keyword>
<comment type="similarity">
    <text evidence="2">Belongs to the glycosyl hydrolase 13 family.</text>
</comment>
<dbReference type="InterPro" id="IPR006047">
    <property type="entry name" value="GH13_cat_dom"/>
</dbReference>
<dbReference type="Proteomes" id="UP001365128">
    <property type="component" value="Unassembled WGS sequence"/>
</dbReference>
<dbReference type="SMART" id="SM00642">
    <property type="entry name" value="Aamy"/>
    <property type="match status" value="1"/>
</dbReference>